<name>A0A0J7YNS1_BETVV</name>
<keyword evidence="4" id="KW-1185">Reference proteome</keyword>
<dbReference type="AlphaFoldDB" id="A0A0J7YNS1"/>
<feature type="compositionally biased region" description="Acidic residues" evidence="2">
    <location>
        <begin position="65"/>
        <end position="83"/>
    </location>
</feature>
<dbReference type="Gramene" id="KMS65217">
    <property type="protein sequence ID" value="KMS65217"/>
    <property type="gene ID" value="BVRB_038220"/>
</dbReference>
<evidence type="ECO:0000313" key="3">
    <source>
        <dbReference type="EMBL" id="KMS65217.1"/>
    </source>
</evidence>
<evidence type="ECO:0000256" key="1">
    <source>
        <dbReference type="SAM" id="Coils"/>
    </source>
</evidence>
<dbReference type="Proteomes" id="UP000035740">
    <property type="component" value="Unassembled WGS sequence"/>
</dbReference>
<protein>
    <submittedName>
        <fullName evidence="3">Uncharacterized protein</fullName>
    </submittedName>
</protein>
<keyword evidence="1" id="KW-0175">Coiled coil</keyword>
<evidence type="ECO:0000313" key="4">
    <source>
        <dbReference type="Proteomes" id="UP000035740"/>
    </source>
</evidence>
<gene>
    <name evidence="3" type="ORF">BVRB_038220</name>
</gene>
<proteinExistence type="predicted"/>
<organism evidence="3 4">
    <name type="scientific">Beta vulgaris subsp. vulgaris</name>
    <name type="common">Beet</name>
    <dbReference type="NCBI Taxonomy" id="3555"/>
    <lineage>
        <taxon>Eukaryota</taxon>
        <taxon>Viridiplantae</taxon>
        <taxon>Streptophyta</taxon>
        <taxon>Embryophyta</taxon>
        <taxon>Tracheophyta</taxon>
        <taxon>Spermatophyta</taxon>
        <taxon>Magnoliopsida</taxon>
        <taxon>eudicotyledons</taxon>
        <taxon>Gunneridae</taxon>
        <taxon>Pentapetalae</taxon>
        <taxon>Caryophyllales</taxon>
        <taxon>Chenopodiaceae</taxon>
        <taxon>Betoideae</taxon>
        <taxon>Beta</taxon>
    </lineage>
</organism>
<feature type="coiled-coil region" evidence="1">
    <location>
        <begin position="6"/>
        <end position="36"/>
    </location>
</feature>
<sequence length="92" mass="10244">KAKKGLNQAEQKINILEAERGEVEEANNLAKQIVTKIDHQYHGFVNEWNQKHTALYGVAARFSIDQDDDNEEGADGGKDDEDLTSIGMITQS</sequence>
<dbReference type="EMBL" id="KQ112600">
    <property type="protein sequence ID" value="KMS65217.1"/>
    <property type="molecule type" value="Genomic_DNA"/>
</dbReference>
<evidence type="ECO:0000256" key="2">
    <source>
        <dbReference type="SAM" id="MobiDB-lite"/>
    </source>
</evidence>
<reference evidence="3 4" key="1">
    <citation type="journal article" date="2014" name="Nature">
        <title>The genome of the recently domesticated crop plant sugar beet (Beta vulgaris).</title>
        <authorList>
            <person name="Dohm J.C."/>
            <person name="Minoche A.E."/>
            <person name="Holtgrawe D."/>
            <person name="Capella-Gutierrez S."/>
            <person name="Zakrzewski F."/>
            <person name="Tafer H."/>
            <person name="Rupp O."/>
            <person name="Sorensen T.R."/>
            <person name="Stracke R."/>
            <person name="Reinhardt R."/>
            <person name="Goesmann A."/>
            <person name="Kraft T."/>
            <person name="Schulz B."/>
            <person name="Stadler P.F."/>
            <person name="Schmidt T."/>
            <person name="Gabaldon T."/>
            <person name="Lehrach H."/>
            <person name="Weisshaar B."/>
            <person name="Himmelbauer H."/>
        </authorList>
    </citation>
    <scope>NUCLEOTIDE SEQUENCE [LARGE SCALE GENOMIC DNA]</scope>
    <source>
        <tissue evidence="3">Taproot</tissue>
    </source>
</reference>
<feature type="non-terminal residue" evidence="3">
    <location>
        <position position="1"/>
    </location>
</feature>
<accession>A0A0J7YNS1</accession>
<feature type="region of interest" description="Disordered" evidence="2">
    <location>
        <begin position="65"/>
        <end position="92"/>
    </location>
</feature>